<dbReference type="Gene3D" id="1.20.140.160">
    <property type="match status" value="1"/>
</dbReference>
<dbReference type="GO" id="GO:0006352">
    <property type="term" value="P:DNA-templated transcription initiation"/>
    <property type="evidence" value="ECO:0007669"/>
    <property type="project" value="InterPro"/>
</dbReference>
<evidence type="ECO:0000256" key="4">
    <source>
        <dbReference type="ARBA" id="ARBA00023163"/>
    </source>
</evidence>
<evidence type="ECO:0000256" key="2">
    <source>
        <dbReference type="ARBA" id="ARBA00023082"/>
    </source>
</evidence>
<sequence length="241" mass="26702">MPVIEPIQAVGTVWEPGPEETDGSSQRETLIESHLPLVRILAAQIFAKRIGDSFEFHDLFQWGVIGLLEAVERYRSDSGVMFKTYAEYRIRGEILDNLASTSEVASQMSARKKILRERAQNLEVDDDASDPFEMLKSLSIGFAIGFMLEDSGLFQAEVEPEGQDLAYQSLELKQLKRSLLIHLQSLSVAQQKVLRLHYLQGVPFVEIAGLLAVSKGRVSQLHKEGLAALRGYLAGGKTGEG</sequence>
<dbReference type="Gene3D" id="1.10.1740.10">
    <property type="match status" value="1"/>
</dbReference>
<keyword evidence="1" id="KW-0805">Transcription regulation</keyword>
<dbReference type="PANTHER" id="PTHR30385">
    <property type="entry name" value="SIGMA FACTOR F FLAGELLAR"/>
    <property type="match status" value="1"/>
</dbReference>
<dbReference type="SUPFAM" id="SSF88946">
    <property type="entry name" value="Sigma2 domain of RNA polymerase sigma factors"/>
    <property type="match status" value="1"/>
</dbReference>
<dbReference type="RefSeq" id="WP_181834442.1">
    <property type="nucleotide sequence ID" value="NZ_JACERN010000004.1"/>
</dbReference>
<dbReference type="GO" id="GO:0016987">
    <property type="term" value="F:sigma factor activity"/>
    <property type="evidence" value="ECO:0007669"/>
    <property type="project" value="UniProtKB-KW"/>
</dbReference>
<proteinExistence type="predicted"/>
<dbReference type="Pfam" id="PF04545">
    <property type="entry name" value="Sigma70_r4"/>
    <property type="match status" value="1"/>
</dbReference>
<organism evidence="6 7">
    <name type="scientific">Aquitalea aquatica</name>
    <dbReference type="NCBI Taxonomy" id="3044273"/>
    <lineage>
        <taxon>Bacteria</taxon>
        <taxon>Pseudomonadati</taxon>
        <taxon>Pseudomonadota</taxon>
        <taxon>Betaproteobacteria</taxon>
        <taxon>Neisseriales</taxon>
        <taxon>Chromobacteriaceae</taxon>
        <taxon>Aquitalea</taxon>
    </lineage>
</organism>
<name>A0A838XZN2_9NEIS</name>
<dbReference type="InterPro" id="IPR007627">
    <property type="entry name" value="RNA_pol_sigma70_r2"/>
</dbReference>
<dbReference type="PRINTS" id="PR00046">
    <property type="entry name" value="SIGMA70FCT"/>
</dbReference>
<dbReference type="AlphaFoldDB" id="A0A838XZN2"/>
<dbReference type="InterPro" id="IPR007630">
    <property type="entry name" value="RNA_pol_sigma70_r4"/>
</dbReference>
<dbReference type="PROSITE" id="PS00715">
    <property type="entry name" value="SIGMA70_1"/>
    <property type="match status" value="1"/>
</dbReference>
<dbReference type="Pfam" id="PF04542">
    <property type="entry name" value="Sigma70_r2"/>
    <property type="match status" value="1"/>
</dbReference>
<evidence type="ECO:0000259" key="5">
    <source>
        <dbReference type="PROSITE" id="PS00715"/>
    </source>
</evidence>
<feature type="domain" description="RNA polymerase sigma-70" evidence="5">
    <location>
        <begin position="58"/>
        <end position="71"/>
    </location>
</feature>
<accession>A0A838XZN2</accession>
<reference evidence="6 7" key="1">
    <citation type="submission" date="2020-07" db="EMBL/GenBank/DDBJ databases">
        <title>Draft genome sequence of violacein-producing bacteria and related species.</title>
        <authorList>
            <person name="Wilson H.S."/>
            <person name="De Leon M.E."/>
        </authorList>
    </citation>
    <scope>NUCLEOTIDE SEQUENCE [LARGE SCALE GENOMIC DNA]</scope>
    <source>
        <strain evidence="6 7">HSC-21Su07</strain>
    </source>
</reference>
<keyword evidence="3" id="KW-0238">DNA-binding</keyword>
<evidence type="ECO:0000313" key="7">
    <source>
        <dbReference type="Proteomes" id="UP000545606"/>
    </source>
</evidence>
<dbReference type="NCBIfam" id="TIGR02937">
    <property type="entry name" value="sigma70-ECF"/>
    <property type="match status" value="1"/>
</dbReference>
<dbReference type="InterPro" id="IPR000943">
    <property type="entry name" value="RNA_pol_sigma70"/>
</dbReference>
<keyword evidence="7" id="KW-1185">Reference proteome</keyword>
<dbReference type="GO" id="GO:0003677">
    <property type="term" value="F:DNA binding"/>
    <property type="evidence" value="ECO:0007669"/>
    <property type="project" value="UniProtKB-KW"/>
</dbReference>
<dbReference type="EMBL" id="JACERN010000004">
    <property type="protein sequence ID" value="MBA4707108.1"/>
    <property type="molecule type" value="Genomic_DNA"/>
</dbReference>
<keyword evidence="4" id="KW-0804">Transcription</keyword>
<evidence type="ECO:0000256" key="3">
    <source>
        <dbReference type="ARBA" id="ARBA00023125"/>
    </source>
</evidence>
<dbReference type="InterPro" id="IPR013325">
    <property type="entry name" value="RNA_pol_sigma_r2"/>
</dbReference>
<comment type="caution">
    <text evidence="6">The sequence shown here is derived from an EMBL/GenBank/DDBJ whole genome shotgun (WGS) entry which is preliminary data.</text>
</comment>
<evidence type="ECO:0000313" key="6">
    <source>
        <dbReference type="EMBL" id="MBA4707108.1"/>
    </source>
</evidence>
<dbReference type="SUPFAM" id="SSF88659">
    <property type="entry name" value="Sigma3 and sigma4 domains of RNA polymerase sigma factors"/>
    <property type="match status" value="1"/>
</dbReference>
<evidence type="ECO:0000256" key="1">
    <source>
        <dbReference type="ARBA" id="ARBA00023015"/>
    </source>
</evidence>
<dbReference type="InterPro" id="IPR014284">
    <property type="entry name" value="RNA_pol_sigma-70_dom"/>
</dbReference>
<protein>
    <submittedName>
        <fullName evidence="6">Sigma-70 family RNA polymerase sigma factor</fullName>
    </submittedName>
</protein>
<dbReference type="InterPro" id="IPR013324">
    <property type="entry name" value="RNA_pol_sigma_r3/r4-like"/>
</dbReference>
<gene>
    <name evidence="6" type="ORF">H2Z84_01735</name>
</gene>
<keyword evidence="2" id="KW-0731">Sigma factor</keyword>
<dbReference type="Proteomes" id="UP000545606">
    <property type="component" value="Unassembled WGS sequence"/>
</dbReference>
<dbReference type="CDD" id="cd06171">
    <property type="entry name" value="Sigma70_r4"/>
    <property type="match status" value="1"/>
</dbReference>